<dbReference type="AlphaFoldDB" id="A0A0L0D7C0"/>
<feature type="domain" description="LIM zinc-binding" evidence="7">
    <location>
        <begin position="89"/>
        <end position="147"/>
    </location>
</feature>
<keyword evidence="3 5" id="KW-0862">Zinc</keyword>
<keyword evidence="9" id="KW-1185">Reference proteome</keyword>
<dbReference type="eggNOG" id="KOG2272">
    <property type="taxonomic scope" value="Eukaryota"/>
</dbReference>
<feature type="domain" description="LIM zinc-binding" evidence="7">
    <location>
        <begin position="193"/>
        <end position="252"/>
    </location>
</feature>
<dbReference type="Proteomes" id="UP000054408">
    <property type="component" value="Unassembled WGS sequence"/>
</dbReference>
<dbReference type="PANTHER" id="PTHR24205">
    <property type="entry name" value="FOUR AND A HALF LIM DOMAINS PROTEIN"/>
    <property type="match status" value="1"/>
</dbReference>
<dbReference type="OrthoDB" id="1112565at2759"/>
<dbReference type="OMA" id="WHKECFF"/>
<evidence type="ECO:0000256" key="6">
    <source>
        <dbReference type="SAM" id="MobiDB-lite"/>
    </source>
</evidence>
<keyword evidence="2" id="KW-0677">Repeat</keyword>
<gene>
    <name evidence="8" type="ORF">AMSG_04221</name>
</gene>
<evidence type="ECO:0000313" key="9">
    <source>
        <dbReference type="Proteomes" id="UP000054408"/>
    </source>
</evidence>
<accession>A0A0L0D7C0</accession>
<evidence type="ECO:0000256" key="4">
    <source>
        <dbReference type="ARBA" id="ARBA00023038"/>
    </source>
</evidence>
<dbReference type="GO" id="GO:0046872">
    <property type="term" value="F:metal ion binding"/>
    <property type="evidence" value="ECO:0007669"/>
    <property type="project" value="UniProtKB-KW"/>
</dbReference>
<reference evidence="8 9" key="1">
    <citation type="submission" date="2010-05" db="EMBL/GenBank/DDBJ databases">
        <title>The Genome Sequence of Thecamonas trahens ATCC 50062.</title>
        <authorList>
            <consortium name="The Broad Institute Genome Sequencing Platform"/>
            <person name="Russ C."/>
            <person name="Cuomo C."/>
            <person name="Shea T."/>
            <person name="Young S.K."/>
            <person name="Zeng Q."/>
            <person name="Koehrsen M."/>
            <person name="Haas B."/>
            <person name="Borodovsky M."/>
            <person name="Guigo R."/>
            <person name="Alvarado L."/>
            <person name="Berlin A."/>
            <person name="Bochicchio J."/>
            <person name="Borenstein D."/>
            <person name="Chapman S."/>
            <person name="Chen Z."/>
            <person name="Freedman E."/>
            <person name="Gellesch M."/>
            <person name="Goldberg J."/>
            <person name="Griggs A."/>
            <person name="Gujja S."/>
            <person name="Heilman E."/>
            <person name="Heiman D."/>
            <person name="Hepburn T."/>
            <person name="Howarth C."/>
            <person name="Jen D."/>
            <person name="Larson L."/>
            <person name="Mehta T."/>
            <person name="Park D."/>
            <person name="Pearson M."/>
            <person name="Roberts A."/>
            <person name="Saif S."/>
            <person name="Shenoy N."/>
            <person name="Sisk P."/>
            <person name="Stolte C."/>
            <person name="Sykes S."/>
            <person name="Thomson T."/>
            <person name="Walk T."/>
            <person name="White J."/>
            <person name="Yandava C."/>
            <person name="Burger G."/>
            <person name="Gray M.W."/>
            <person name="Holland P.W.H."/>
            <person name="King N."/>
            <person name="Lang F.B.F."/>
            <person name="Roger A.J."/>
            <person name="Ruiz-Trillo I."/>
            <person name="Lander E."/>
            <person name="Nusbaum C."/>
        </authorList>
    </citation>
    <scope>NUCLEOTIDE SEQUENCE [LARGE SCALE GENOMIC DNA]</scope>
    <source>
        <strain evidence="8 9">ATCC 50062</strain>
    </source>
</reference>
<organism evidence="8 9">
    <name type="scientific">Thecamonas trahens ATCC 50062</name>
    <dbReference type="NCBI Taxonomy" id="461836"/>
    <lineage>
        <taxon>Eukaryota</taxon>
        <taxon>Apusozoa</taxon>
        <taxon>Apusomonadida</taxon>
        <taxon>Apusomonadidae</taxon>
        <taxon>Thecamonas</taxon>
    </lineage>
</organism>
<proteinExistence type="predicted"/>
<evidence type="ECO:0000256" key="5">
    <source>
        <dbReference type="PROSITE-ProRule" id="PRU00125"/>
    </source>
</evidence>
<sequence length="307" mass="31867">MPYCNTCGEVLFAATCKCGGKSTQGSAYGLEAAGGMKNTDMVTGQLAAADGYTGLEDGIYAMMGEERPPPPSRGIAEAAAAAGSRSEAVPCTECGKMVEGQAVKADGKVYHTNCFRCLLCAERLTSSYIVRNGHPHCKPCAARTKAPPASSSTTTTTRTVTKTTTPGGAKSTVGGVDEFESNPEFRAKVMATEACAKCGVPVAGAALRHGGALFHAECFTCAKCDQPFSDGSYRGRDGAAYHVACYNELFGEKCAGCQAALSGSFVRVDEKPYHKACFKCTGCAQPISGGFDLRADGPKCASCATRR</sequence>
<dbReference type="Gene3D" id="2.10.110.10">
    <property type="entry name" value="Cysteine Rich Protein"/>
    <property type="match status" value="3"/>
</dbReference>
<dbReference type="STRING" id="461836.A0A0L0D7C0"/>
<dbReference type="SUPFAM" id="SSF57716">
    <property type="entry name" value="Glucocorticoid receptor-like (DNA-binding domain)"/>
    <property type="match status" value="2"/>
</dbReference>
<evidence type="ECO:0000256" key="2">
    <source>
        <dbReference type="ARBA" id="ARBA00022737"/>
    </source>
</evidence>
<dbReference type="InterPro" id="IPR001781">
    <property type="entry name" value="Znf_LIM"/>
</dbReference>
<dbReference type="CDD" id="cd08368">
    <property type="entry name" value="LIM"/>
    <property type="match status" value="1"/>
</dbReference>
<protein>
    <submittedName>
        <fullName evidence="8">FHL3 protein</fullName>
    </submittedName>
</protein>
<feature type="region of interest" description="Disordered" evidence="6">
    <location>
        <begin position="148"/>
        <end position="175"/>
    </location>
</feature>
<dbReference type="PROSITE" id="PS00478">
    <property type="entry name" value="LIM_DOMAIN_1"/>
    <property type="match status" value="2"/>
</dbReference>
<dbReference type="PANTHER" id="PTHR24205:SF16">
    <property type="entry name" value="GH01042P-RELATED"/>
    <property type="match status" value="1"/>
</dbReference>
<dbReference type="RefSeq" id="XP_013759003.1">
    <property type="nucleotide sequence ID" value="XM_013903549.1"/>
</dbReference>
<evidence type="ECO:0000313" key="8">
    <source>
        <dbReference type="EMBL" id="KNC47986.1"/>
    </source>
</evidence>
<evidence type="ECO:0000256" key="1">
    <source>
        <dbReference type="ARBA" id="ARBA00022723"/>
    </source>
</evidence>
<dbReference type="PROSITE" id="PS50023">
    <property type="entry name" value="LIM_DOMAIN_2"/>
    <property type="match status" value="2"/>
</dbReference>
<name>A0A0L0D7C0_THETB</name>
<dbReference type="GeneID" id="25563774"/>
<dbReference type="GO" id="GO:0005634">
    <property type="term" value="C:nucleus"/>
    <property type="evidence" value="ECO:0007669"/>
    <property type="project" value="TreeGrafter"/>
</dbReference>
<dbReference type="GO" id="GO:0003712">
    <property type="term" value="F:transcription coregulator activity"/>
    <property type="evidence" value="ECO:0007669"/>
    <property type="project" value="TreeGrafter"/>
</dbReference>
<dbReference type="SMART" id="SM00132">
    <property type="entry name" value="LIM"/>
    <property type="match status" value="3"/>
</dbReference>
<keyword evidence="4 5" id="KW-0440">LIM domain</keyword>
<dbReference type="EMBL" id="GL349449">
    <property type="protein sequence ID" value="KNC47986.1"/>
    <property type="molecule type" value="Genomic_DNA"/>
</dbReference>
<evidence type="ECO:0000259" key="7">
    <source>
        <dbReference type="PROSITE" id="PS50023"/>
    </source>
</evidence>
<keyword evidence="1 5" id="KW-0479">Metal-binding</keyword>
<feature type="compositionally biased region" description="Low complexity" evidence="6">
    <location>
        <begin position="148"/>
        <end position="170"/>
    </location>
</feature>
<dbReference type="Pfam" id="PF00412">
    <property type="entry name" value="LIM"/>
    <property type="match status" value="3"/>
</dbReference>
<evidence type="ECO:0000256" key="3">
    <source>
        <dbReference type="ARBA" id="ARBA00022833"/>
    </source>
</evidence>